<evidence type="ECO:0000256" key="1">
    <source>
        <dbReference type="ARBA" id="ARBA00005686"/>
    </source>
</evidence>
<dbReference type="Proteomes" id="UP000192769">
    <property type="component" value="Unassembled WGS sequence"/>
</dbReference>
<keyword evidence="2" id="KW-0204">Cytolysis</keyword>
<dbReference type="GO" id="GO:0009404">
    <property type="term" value="P:toxin metabolic process"/>
    <property type="evidence" value="ECO:0007669"/>
    <property type="project" value="UniProtKB-UniRule"/>
</dbReference>
<evidence type="ECO:0000256" key="2">
    <source>
        <dbReference type="RuleBase" id="RU368102"/>
    </source>
</evidence>
<dbReference type="PRINTS" id="PR01489">
    <property type="entry name" value="RTXTOXINC"/>
</dbReference>
<dbReference type="EMBL" id="MWUE01000037">
    <property type="protein sequence ID" value="OQP30262.1"/>
    <property type="molecule type" value="Genomic_DNA"/>
</dbReference>
<proteinExistence type="inferred from homology"/>
<dbReference type="EC" id="2.3.1.-" evidence="2"/>
<dbReference type="RefSeq" id="WP_081142390.1">
    <property type="nucleotide sequence ID" value="NZ_MWUE01000037.1"/>
</dbReference>
<evidence type="ECO:0000313" key="3">
    <source>
        <dbReference type="EMBL" id="OQP30262.1"/>
    </source>
</evidence>
<reference evidence="3 4" key="1">
    <citation type="submission" date="2017-02" db="EMBL/GenBank/DDBJ databases">
        <title>Whole genome shotgun sequence of Pantoea agglomerans strain AS1 isolated from a cycad, Zamia floridana in Central Florida, USA.</title>
        <authorList>
            <person name="Lata P."/>
            <person name="Govindarajan S."/>
            <person name="Qi F."/>
            <person name="Li J.-L."/>
            <person name="Maurya S.K."/>
            <person name="Sahoo M.K."/>
        </authorList>
    </citation>
    <scope>NUCLEOTIDE SEQUENCE [LARGE SCALE GENOMIC DNA]</scope>
    <source>
        <strain evidence="3 4">AS1</strain>
    </source>
</reference>
<dbReference type="GO" id="GO:0005737">
    <property type="term" value="C:cytoplasm"/>
    <property type="evidence" value="ECO:0007669"/>
    <property type="project" value="UniProtKB-SubCell"/>
</dbReference>
<accession>A0A1V9D8I2</accession>
<keyword evidence="2" id="KW-0963">Cytoplasm</keyword>
<comment type="subcellular location">
    <subcellularLocation>
        <location evidence="2">Cytoplasm</location>
    </subcellularLocation>
</comment>
<sequence>MRAGNYEISSPLILGGEAREAEVLGAAVWLWMHSPLHRDAPLHALPTLLLPIIKQRQYVLAAEAGKPVFFFSWAWLNEEAEARYLQLPAIHFPPEDWNSGARMWCCDWIAPFGHTAAMSRLIRRDLFPHACWRALDHRGEQRGKRVLNFHGGSVSHEAAKRWRQAHPLALELPQI</sequence>
<comment type="function">
    <text evidence="2">Involved in fatty acylation of protoxin at internal lysine residues, thereby converting it to the active toxin.</text>
</comment>
<protein>
    <recommendedName>
        <fullName evidence="2">RTX toxin-activating lysine-acyltransferase</fullName>
        <ecNumber evidence="2">2.3.1.-</ecNumber>
    </recommendedName>
</protein>
<comment type="caution">
    <text evidence="3">The sequence shown here is derived from an EMBL/GenBank/DDBJ whole genome shotgun (WGS) entry which is preliminary data.</text>
</comment>
<keyword evidence="2 3" id="KW-0012">Acyltransferase</keyword>
<dbReference type="InterPro" id="IPR003996">
    <property type="entry name" value="RTX_toxin-activating_protC_bac"/>
</dbReference>
<name>A0A1V9D8I2_9GAMM</name>
<dbReference type="GO" id="GO:0016746">
    <property type="term" value="F:acyltransferase activity"/>
    <property type="evidence" value="ECO:0007669"/>
    <property type="project" value="UniProtKB-UniRule"/>
</dbReference>
<gene>
    <name evidence="3" type="ORF">B2J69_21995</name>
</gene>
<dbReference type="OrthoDB" id="8596436at2"/>
<keyword evidence="4" id="KW-1185">Reference proteome</keyword>
<organism evidence="3 4">
    <name type="scientific">Pantoea latae</name>
    <dbReference type="NCBI Taxonomy" id="1964541"/>
    <lineage>
        <taxon>Bacteria</taxon>
        <taxon>Pseudomonadati</taxon>
        <taxon>Pseudomonadota</taxon>
        <taxon>Gammaproteobacteria</taxon>
        <taxon>Enterobacterales</taxon>
        <taxon>Erwiniaceae</taxon>
        <taxon>Pantoea</taxon>
    </lineage>
</organism>
<comment type="similarity">
    <text evidence="1 2">Belongs to the RTX toxin acyltransferase family.</text>
</comment>
<dbReference type="Pfam" id="PF02794">
    <property type="entry name" value="HlyC"/>
    <property type="match status" value="1"/>
</dbReference>
<evidence type="ECO:0000313" key="4">
    <source>
        <dbReference type="Proteomes" id="UP000192769"/>
    </source>
</evidence>
<keyword evidence="2 3" id="KW-0808">Transferase</keyword>
<dbReference type="GO" id="GO:0031640">
    <property type="term" value="P:killing of cells of another organism"/>
    <property type="evidence" value="ECO:0007669"/>
    <property type="project" value="UniProtKB-KW"/>
</dbReference>
<dbReference type="AlphaFoldDB" id="A0A1V9D8I2"/>